<reference evidence="5" key="2">
    <citation type="submission" date="2020-09" db="EMBL/GenBank/DDBJ databases">
        <authorList>
            <person name="Sun Q."/>
            <person name="Zhou Y."/>
        </authorList>
    </citation>
    <scope>NUCLEOTIDE SEQUENCE</scope>
    <source>
        <strain evidence="5">CGMCC 1.15760</strain>
    </source>
</reference>
<feature type="DNA-binding region" description="H-T-H motif" evidence="3">
    <location>
        <begin position="25"/>
        <end position="44"/>
    </location>
</feature>
<dbReference type="Proteomes" id="UP000616608">
    <property type="component" value="Unassembled WGS sequence"/>
</dbReference>
<dbReference type="EMBL" id="BMJT01000005">
    <property type="protein sequence ID" value="GGG23687.1"/>
    <property type="molecule type" value="Genomic_DNA"/>
</dbReference>
<name>A0A917LHF6_9BACI</name>
<dbReference type="RefSeq" id="WP_188614690.1">
    <property type="nucleotide sequence ID" value="NZ_BMJT01000005.1"/>
</dbReference>
<dbReference type="PANTHER" id="PTHR43479:SF22">
    <property type="entry name" value="TRANSCRIPTIONAL REGULATOR, TETR FAMILY"/>
    <property type="match status" value="1"/>
</dbReference>
<sequence length="289" mass="33434">MNARKRKVIQVALQLFLERGYVQTSIQDIIDQANISKGTFYNYFSSKDDCLIAIIDIAREQTSMLRSELLVGKSPSDKAVLLRQIATGIQYSSNQTILPILESVFQSSNTELKEALRSYHLRELKWLAQRLVDVYGVQIEPFKYDITIMLFGSLQSFQKMWRAASQEPFNIARALRFLFQQLDACIPHIEEGFMTREIEHYMKQYIANEGIDKQELLHALQELLDEQRSLSTESFDLTKGIYEELIKTQPSAAIIRALIPSFANSFRNTSYYNDSATITNLLWRYLEES</sequence>
<dbReference type="PRINTS" id="PR00455">
    <property type="entry name" value="HTHTETR"/>
</dbReference>
<dbReference type="InterPro" id="IPR050624">
    <property type="entry name" value="HTH-type_Tx_Regulator"/>
</dbReference>
<dbReference type="PROSITE" id="PS01081">
    <property type="entry name" value="HTH_TETR_1"/>
    <property type="match status" value="1"/>
</dbReference>
<dbReference type="InterPro" id="IPR009057">
    <property type="entry name" value="Homeodomain-like_sf"/>
</dbReference>
<dbReference type="Pfam" id="PF00440">
    <property type="entry name" value="TetR_N"/>
    <property type="match status" value="1"/>
</dbReference>
<evidence type="ECO:0000313" key="5">
    <source>
        <dbReference type="EMBL" id="GGG23687.1"/>
    </source>
</evidence>
<dbReference type="PANTHER" id="PTHR43479">
    <property type="entry name" value="ACREF/ENVCD OPERON REPRESSOR-RELATED"/>
    <property type="match status" value="1"/>
</dbReference>
<evidence type="ECO:0000313" key="6">
    <source>
        <dbReference type="Proteomes" id="UP000616608"/>
    </source>
</evidence>
<dbReference type="AlphaFoldDB" id="A0A917LHF6"/>
<proteinExistence type="predicted"/>
<dbReference type="InterPro" id="IPR001647">
    <property type="entry name" value="HTH_TetR"/>
</dbReference>
<evidence type="ECO:0000256" key="3">
    <source>
        <dbReference type="PROSITE-ProRule" id="PRU00335"/>
    </source>
</evidence>
<keyword evidence="1" id="KW-0678">Repressor</keyword>
<reference evidence="5" key="1">
    <citation type="journal article" date="2014" name="Int. J. Syst. Evol. Microbiol.">
        <title>Complete genome sequence of Corynebacterium casei LMG S-19264T (=DSM 44701T), isolated from a smear-ripened cheese.</title>
        <authorList>
            <consortium name="US DOE Joint Genome Institute (JGI-PGF)"/>
            <person name="Walter F."/>
            <person name="Albersmeier A."/>
            <person name="Kalinowski J."/>
            <person name="Ruckert C."/>
        </authorList>
    </citation>
    <scope>NUCLEOTIDE SEQUENCE</scope>
    <source>
        <strain evidence="5">CGMCC 1.15760</strain>
    </source>
</reference>
<evidence type="ECO:0000256" key="1">
    <source>
        <dbReference type="ARBA" id="ARBA00022491"/>
    </source>
</evidence>
<evidence type="ECO:0000256" key="2">
    <source>
        <dbReference type="ARBA" id="ARBA00023125"/>
    </source>
</evidence>
<dbReference type="InterPro" id="IPR023772">
    <property type="entry name" value="DNA-bd_HTH_TetR-type_CS"/>
</dbReference>
<feature type="domain" description="HTH tetR-type" evidence="4">
    <location>
        <begin position="2"/>
        <end position="62"/>
    </location>
</feature>
<keyword evidence="2 3" id="KW-0238">DNA-binding</keyword>
<keyword evidence="6" id="KW-1185">Reference proteome</keyword>
<evidence type="ECO:0000259" key="4">
    <source>
        <dbReference type="PROSITE" id="PS50977"/>
    </source>
</evidence>
<protein>
    <submittedName>
        <fullName evidence="5">TetR family transcriptional regulator</fullName>
    </submittedName>
</protein>
<dbReference type="GO" id="GO:0003677">
    <property type="term" value="F:DNA binding"/>
    <property type="evidence" value="ECO:0007669"/>
    <property type="project" value="UniProtKB-UniRule"/>
</dbReference>
<comment type="caution">
    <text evidence="5">The sequence shown here is derived from an EMBL/GenBank/DDBJ whole genome shotgun (WGS) entry which is preliminary data.</text>
</comment>
<dbReference type="Gene3D" id="1.10.357.10">
    <property type="entry name" value="Tetracycline Repressor, domain 2"/>
    <property type="match status" value="1"/>
</dbReference>
<gene>
    <name evidence="5" type="ORF">GCM10007425_17650</name>
</gene>
<organism evidence="5 6">
    <name type="scientific">Lysinibacillus alkalisoli</name>
    <dbReference type="NCBI Taxonomy" id="1911548"/>
    <lineage>
        <taxon>Bacteria</taxon>
        <taxon>Bacillati</taxon>
        <taxon>Bacillota</taxon>
        <taxon>Bacilli</taxon>
        <taxon>Bacillales</taxon>
        <taxon>Bacillaceae</taxon>
        <taxon>Lysinibacillus</taxon>
    </lineage>
</organism>
<accession>A0A917LHF6</accession>
<dbReference type="SUPFAM" id="SSF46689">
    <property type="entry name" value="Homeodomain-like"/>
    <property type="match status" value="1"/>
</dbReference>
<dbReference type="PROSITE" id="PS50977">
    <property type="entry name" value="HTH_TETR_2"/>
    <property type="match status" value="1"/>
</dbReference>